<accession>A0A382XJ08</accession>
<feature type="transmembrane region" description="Helical" evidence="1">
    <location>
        <begin position="25"/>
        <end position="43"/>
    </location>
</feature>
<protein>
    <submittedName>
        <fullName evidence="2">Uncharacterized protein</fullName>
    </submittedName>
</protein>
<proteinExistence type="predicted"/>
<keyword evidence="1" id="KW-0812">Transmembrane</keyword>
<name>A0A382XJ08_9ZZZZ</name>
<sequence length="51" mass="5887">MKIFETVDEIVDHYFSHSNPLKSKIYVALGSFFVVFAIIGIWIPGWPTVSW</sequence>
<dbReference type="AlphaFoldDB" id="A0A382XJ08"/>
<evidence type="ECO:0000313" key="2">
    <source>
        <dbReference type="EMBL" id="SVD71136.1"/>
    </source>
</evidence>
<keyword evidence="1" id="KW-0472">Membrane</keyword>
<gene>
    <name evidence="2" type="ORF">METZ01_LOCUS423990</name>
</gene>
<organism evidence="2">
    <name type="scientific">marine metagenome</name>
    <dbReference type="NCBI Taxonomy" id="408172"/>
    <lineage>
        <taxon>unclassified sequences</taxon>
        <taxon>metagenomes</taxon>
        <taxon>ecological metagenomes</taxon>
    </lineage>
</organism>
<keyword evidence="1" id="KW-1133">Transmembrane helix</keyword>
<evidence type="ECO:0000256" key="1">
    <source>
        <dbReference type="SAM" id="Phobius"/>
    </source>
</evidence>
<dbReference type="EMBL" id="UINC01168215">
    <property type="protein sequence ID" value="SVD71136.1"/>
    <property type="molecule type" value="Genomic_DNA"/>
</dbReference>
<reference evidence="2" key="1">
    <citation type="submission" date="2018-05" db="EMBL/GenBank/DDBJ databases">
        <authorList>
            <person name="Lanie J.A."/>
            <person name="Ng W.-L."/>
            <person name="Kazmierczak K.M."/>
            <person name="Andrzejewski T.M."/>
            <person name="Davidsen T.M."/>
            <person name="Wayne K.J."/>
            <person name="Tettelin H."/>
            <person name="Glass J.I."/>
            <person name="Rusch D."/>
            <person name="Podicherti R."/>
            <person name="Tsui H.-C.T."/>
            <person name="Winkler M.E."/>
        </authorList>
    </citation>
    <scope>NUCLEOTIDE SEQUENCE</scope>
</reference>
<feature type="non-terminal residue" evidence="2">
    <location>
        <position position="51"/>
    </location>
</feature>